<organism evidence="2 3">
    <name type="scientific">Plakobranchus ocellatus</name>
    <dbReference type="NCBI Taxonomy" id="259542"/>
    <lineage>
        <taxon>Eukaryota</taxon>
        <taxon>Metazoa</taxon>
        <taxon>Spiralia</taxon>
        <taxon>Lophotrochozoa</taxon>
        <taxon>Mollusca</taxon>
        <taxon>Gastropoda</taxon>
        <taxon>Heterobranchia</taxon>
        <taxon>Euthyneura</taxon>
        <taxon>Panpulmonata</taxon>
        <taxon>Sacoglossa</taxon>
        <taxon>Placobranchoidea</taxon>
        <taxon>Plakobranchidae</taxon>
        <taxon>Plakobranchus</taxon>
    </lineage>
</organism>
<dbReference type="EMBL" id="BLXT01001660">
    <property type="protein sequence ID" value="GFN87088.1"/>
    <property type="molecule type" value="Genomic_DNA"/>
</dbReference>
<evidence type="ECO:0000313" key="2">
    <source>
        <dbReference type="EMBL" id="GFN87088.1"/>
    </source>
</evidence>
<dbReference type="Proteomes" id="UP000735302">
    <property type="component" value="Unassembled WGS sequence"/>
</dbReference>
<sequence>MLRHERDDCLRHKLICVYLRHKWKSYGRLVNFLDVFVYCLFMGCLTMFVATHDPLEHYHTTIDIQRDIDILVPWRDPQKNEVVYVTGQTRKFNFTDLDEFDYSDPWFPPEARIFSSSV</sequence>
<evidence type="ECO:0000256" key="1">
    <source>
        <dbReference type="SAM" id="Phobius"/>
    </source>
</evidence>
<keyword evidence="1" id="KW-0812">Transmembrane</keyword>
<reference evidence="2 3" key="1">
    <citation type="journal article" date="2021" name="Elife">
        <title>Chloroplast acquisition without the gene transfer in kleptoplastic sea slugs, Plakobranchus ocellatus.</title>
        <authorList>
            <person name="Maeda T."/>
            <person name="Takahashi S."/>
            <person name="Yoshida T."/>
            <person name="Shimamura S."/>
            <person name="Takaki Y."/>
            <person name="Nagai Y."/>
            <person name="Toyoda A."/>
            <person name="Suzuki Y."/>
            <person name="Arimoto A."/>
            <person name="Ishii H."/>
            <person name="Satoh N."/>
            <person name="Nishiyama T."/>
            <person name="Hasebe M."/>
            <person name="Maruyama T."/>
            <person name="Minagawa J."/>
            <person name="Obokata J."/>
            <person name="Shigenobu S."/>
        </authorList>
    </citation>
    <scope>NUCLEOTIDE SEQUENCE [LARGE SCALE GENOMIC DNA]</scope>
</reference>
<evidence type="ECO:0000313" key="3">
    <source>
        <dbReference type="Proteomes" id="UP000735302"/>
    </source>
</evidence>
<accession>A0AAV3YVK0</accession>
<keyword evidence="2" id="KW-0675">Receptor</keyword>
<name>A0AAV3YVK0_9GAST</name>
<protein>
    <submittedName>
        <fullName evidence="2">Transient receptor potential cation channel</fullName>
    </submittedName>
</protein>
<proteinExistence type="predicted"/>
<feature type="transmembrane region" description="Helical" evidence="1">
    <location>
        <begin position="29"/>
        <end position="50"/>
    </location>
</feature>
<gene>
    <name evidence="2" type="ORF">PoB_001359400</name>
</gene>
<keyword evidence="1" id="KW-0472">Membrane</keyword>
<comment type="caution">
    <text evidence="2">The sequence shown here is derived from an EMBL/GenBank/DDBJ whole genome shotgun (WGS) entry which is preliminary data.</text>
</comment>
<keyword evidence="1" id="KW-1133">Transmembrane helix</keyword>
<keyword evidence="3" id="KW-1185">Reference proteome</keyword>
<dbReference type="AlphaFoldDB" id="A0AAV3YVK0"/>